<dbReference type="PANTHER" id="PTHR19305">
    <property type="entry name" value="SYNAPTOSOMAL ASSOCIATED PROTEIN"/>
    <property type="match status" value="1"/>
</dbReference>
<dbReference type="GO" id="GO:0019905">
    <property type="term" value="F:syntaxin binding"/>
    <property type="evidence" value="ECO:0007669"/>
    <property type="project" value="TreeGrafter"/>
</dbReference>
<dbReference type="Proteomes" id="UP001165289">
    <property type="component" value="Unassembled WGS sequence"/>
</dbReference>
<dbReference type="GO" id="GO:0005886">
    <property type="term" value="C:plasma membrane"/>
    <property type="evidence" value="ECO:0007669"/>
    <property type="project" value="TreeGrafter"/>
</dbReference>
<dbReference type="GO" id="GO:0006887">
    <property type="term" value="P:exocytosis"/>
    <property type="evidence" value="ECO:0007669"/>
    <property type="project" value="TreeGrafter"/>
</dbReference>
<reference evidence="3 4" key="1">
    <citation type="journal article" date="2023" name="BMC Biol.">
        <title>The compact genome of the sponge Oopsacas minuta (Hexactinellida) is lacking key metazoan core genes.</title>
        <authorList>
            <person name="Santini S."/>
            <person name="Schenkelaars Q."/>
            <person name="Jourda C."/>
            <person name="Duchesne M."/>
            <person name="Belahbib H."/>
            <person name="Rocher C."/>
            <person name="Selva M."/>
            <person name="Riesgo A."/>
            <person name="Vervoort M."/>
            <person name="Leys S.P."/>
            <person name="Kodjabachian L."/>
            <person name="Le Bivic A."/>
            <person name="Borchiellini C."/>
            <person name="Claverie J.M."/>
            <person name="Renard E."/>
        </authorList>
    </citation>
    <scope>NUCLEOTIDE SEQUENCE [LARGE SCALE GENOMIC DNA]</scope>
    <source>
        <strain evidence="3">SPO-2</strain>
    </source>
</reference>
<dbReference type="PROSITE" id="PS50192">
    <property type="entry name" value="T_SNARE"/>
    <property type="match status" value="2"/>
</dbReference>
<evidence type="ECO:0000259" key="2">
    <source>
        <dbReference type="PROSITE" id="PS50192"/>
    </source>
</evidence>
<dbReference type="GO" id="GO:0006906">
    <property type="term" value="P:vesicle fusion"/>
    <property type="evidence" value="ECO:0007669"/>
    <property type="project" value="TreeGrafter"/>
</dbReference>
<comment type="similarity">
    <text evidence="1">Belongs to the SNAP-25 family.</text>
</comment>
<name>A0AAV7K6W3_9METZ</name>
<dbReference type="EMBL" id="JAKMXF010000144">
    <property type="protein sequence ID" value="KAI6656380.1"/>
    <property type="molecule type" value="Genomic_DNA"/>
</dbReference>
<evidence type="ECO:0000313" key="4">
    <source>
        <dbReference type="Proteomes" id="UP001165289"/>
    </source>
</evidence>
<comment type="caution">
    <text evidence="3">The sequence shown here is derived from an EMBL/GenBank/DDBJ whole genome shotgun (WGS) entry which is preliminary data.</text>
</comment>
<dbReference type="PANTHER" id="PTHR19305:SF9">
    <property type="entry name" value="SYNAPTOSOMAL-ASSOCIATED PROTEIN 29"/>
    <property type="match status" value="1"/>
</dbReference>
<evidence type="ECO:0000313" key="3">
    <source>
        <dbReference type="EMBL" id="KAI6656380.1"/>
    </source>
</evidence>
<dbReference type="GO" id="GO:0031201">
    <property type="term" value="C:SNARE complex"/>
    <property type="evidence" value="ECO:0007669"/>
    <property type="project" value="TreeGrafter"/>
</dbReference>
<feature type="domain" description="T-SNARE coiled-coil homology" evidence="2">
    <location>
        <begin position="134"/>
        <end position="189"/>
    </location>
</feature>
<protein>
    <submittedName>
        <fullName evidence="3">Synaptosomal-associated protein 29-like</fullName>
    </submittedName>
</protein>
<dbReference type="GO" id="GO:0005484">
    <property type="term" value="F:SNAP receptor activity"/>
    <property type="evidence" value="ECO:0007669"/>
    <property type="project" value="TreeGrafter"/>
</dbReference>
<dbReference type="SUPFAM" id="SSF58038">
    <property type="entry name" value="SNARE fusion complex"/>
    <property type="match status" value="2"/>
</dbReference>
<gene>
    <name evidence="3" type="ORF">LOD99_1179</name>
</gene>
<evidence type="ECO:0000256" key="1">
    <source>
        <dbReference type="ARBA" id="ARBA00009480"/>
    </source>
</evidence>
<proteinExistence type="inferred from homology"/>
<organism evidence="3 4">
    <name type="scientific">Oopsacas minuta</name>
    <dbReference type="NCBI Taxonomy" id="111878"/>
    <lineage>
        <taxon>Eukaryota</taxon>
        <taxon>Metazoa</taxon>
        <taxon>Porifera</taxon>
        <taxon>Hexactinellida</taxon>
        <taxon>Hexasterophora</taxon>
        <taxon>Lyssacinosida</taxon>
        <taxon>Leucopsacidae</taxon>
        <taxon>Oopsacas</taxon>
    </lineage>
</organism>
<dbReference type="Gene3D" id="1.20.5.110">
    <property type="match status" value="2"/>
</dbReference>
<dbReference type="SMART" id="SM00397">
    <property type="entry name" value="t_SNARE"/>
    <property type="match status" value="2"/>
</dbReference>
<keyword evidence="4" id="KW-1185">Reference proteome</keyword>
<accession>A0AAV7K6W3</accession>
<dbReference type="InterPro" id="IPR000727">
    <property type="entry name" value="T_SNARE_dom"/>
</dbReference>
<dbReference type="AlphaFoldDB" id="A0AAV7K6W3"/>
<sequence length="190" mass="21505">MSYEGYRNEAEECRIKISMYEQKMAESTARSLRHIDEAYQSGAEAGKMLDEQNEQLGNIEVNLDNIDSSCGKADRELTQIQTVFGGVVNYFKREKSTLKNSENSTQPANKEIPKLQSSVPVVARGKPEPKTVVDQNLDQIDNGLDILSEMALQLGDQIDDSNKKLDRIYDKQENVNTKVNKLNKKINRMC</sequence>
<feature type="domain" description="T-SNARE coiled-coil homology" evidence="2">
    <location>
        <begin position="18"/>
        <end position="80"/>
    </location>
</feature>